<keyword evidence="1" id="KW-0802">TPR repeat</keyword>
<dbReference type="InterPro" id="IPR011990">
    <property type="entry name" value="TPR-like_helical_dom_sf"/>
</dbReference>
<dbReference type="PROSITE" id="PS50005">
    <property type="entry name" value="TPR"/>
    <property type="match status" value="1"/>
</dbReference>
<dbReference type="Gene3D" id="1.25.40.10">
    <property type="entry name" value="Tetratricopeptide repeat domain"/>
    <property type="match status" value="1"/>
</dbReference>
<feature type="compositionally biased region" description="Basic and acidic residues" evidence="2">
    <location>
        <begin position="140"/>
        <end position="154"/>
    </location>
</feature>
<dbReference type="STRING" id="400055.SAMN04490243_1268"/>
<reference evidence="4 5" key="1">
    <citation type="submission" date="2016-10" db="EMBL/GenBank/DDBJ databases">
        <authorList>
            <person name="de Groot N.N."/>
        </authorList>
    </citation>
    <scope>NUCLEOTIDE SEQUENCE [LARGE SCALE GENOMIC DNA]</scope>
    <source>
        <strain evidence="4 5">DSM 21019</strain>
    </source>
</reference>
<dbReference type="Proteomes" id="UP000199534">
    <property type="component" value="Unassembled WGS sequence"/>
</dbReference>
<dbReference type="PROSITE" id="PS50293">
    <property type="entry name" value="TPR_REGION"/>
    <property type="match status" value="1"/>
</dbReference>
<feature type="compositionally biased region" description="Polar residues" evidence="2">
    <location>
        <begin position="26"/>
        <end position="36"/>
    </location>
</feature>
<dbReference type="Pfam" id="PF00515">
    <property type="entry name" value="TPR_1"/>
    <property type="match status" value="1"/>
</dbReference>
<dbReference type="SUPFAM" id="SSF48452">
    <property type="entry name" value="TPR-like"/>
    <property type="match status" value="1"/>
</dbReference>
<feature type="compositionally biased region" description="Polar residues" evidence="2">
    <location>
        <begin position="249"/>
        <end position="263"/>
    </location>
</feature>
<feature type="region of interest" description="Disordered" evidence="2">
    <location>
        <begin position="21"/>
        <end position="44"/>
    </location>
</feature>
<accession>A0A1I6G5B9</accession>
<dbReference type="InterPro" id="IPR019734">
    <property type="entry name" value="TPR_rpt"/>
</dbReference>
<name>A0A1I6G5B9_9FLAO</name>
<feature type="repeat" description="TPR" evidence="1">
    <location>
        <begin position="117"/>
        <end position="150"/>
    </location>
</feature>
<evidence type="ECO:0000256" key="3">
    <source>
        <dbReference type="SAM" id="SignalP"/>
    </source>
</evidence>
<evidence type="ECO:0000256" key="2">
    <source>
        <dbReference type="SAM" id="MobiDB-lite"/>
    </source>
</evidence>
<sequence>MKQLILIFVFGFSLLAHAQEGGDPARSNSGNPSAEQVPNPEAIRSSQALTAEANEDLADSDFVQAEAKFRRAIAKSEANSAAPYNLGNAYYTDGSYGEAFGRYKEAGDRAGAKGDKHKAYHNMGNVYMQQKQYQNAVEAYKESLRNDPTDEETRYNLALAKEMLKKEQEEQKQDDGGENEQEQQDQDQQDQQDSGDEDDAEDKENQEGDNGESDKAQEGESEDDMKKEEEEKKSQNQDEKQDSKDQPKPSDQQPRPNQLSKEQIANLLQAMENEEKKVKEKIDAQKIKGGPPTTEKDW</sequence>
<dbReference type="Pfam" id="PF13432">
    <property type="entry name" value="TPR_16"/>
    <property type="match status" value="1"/>
</dbReference>
<keyword evidence="5" id="KW-1185">Reference proteome</keyword>
<evidence type="ECO:0000313" key="5">
    <source>
        <dbReference type="Proteomes" id="UP000199534"/>
    </source>
</evidence>
<dbReference type="EMBL" id="FOYQ01000001">
    <property type="protein sequence ID" value="SFR37394.1"/>
    <property type="molecule type" value="Genomic_DNA"/>
</dbReference>
<dbReference type="OrthoDB" id="1525165at2"/>
<dbReference type="AlphaFoldDB" id="A0A1I6G5B9"/>
<dbReference type="RefSeq" id="WP_092981566.1">
    <property type="nucleotide sequence ID" value="NZ_FOYQ01000001.1"/>
</dbReference>
<feature type="compositionally biased region" description="Basic and acidic residues" evidence="2">
    <location>
        <begin position="212"/>
        <end position="248"/>
    </location>
</feature>
<gene>
    <name evidence="4" type="ORF">SAMN04490243_1268</name>
</gene>
<feature type="compositionally biased region" description="Acidic residues" evidence="2">
    <location>
        <begin position="176"/>
        <end position="211"/>
    </location>
</feature>
<evidence type="ECO:0000256" key="1">
    <source>
        <dbReference type="PROSITE-ProRule" id="PRU00339"/>
    </source>
</evidence>
<keyword evidence="3" id="KW-0732">Signal</keyword>
<protein>
    <submittedName>
        <fullName evidence="4">TPR repeat-containing protein</fullName>
    </submittedName>
</protein>
<feature type="compositionally biased region" description="Basic and acidic residues" evidence="2">
    <location>
        <begin position="273"/>
        <end position="286"/>
    </location>
</feature>
<dbReference type="SMART" id="SM00028">
    <property type="entry name" value="TPR"/>
    <property type="match status" value="3"/>
</dbReference>
<feature type="compositionally biased region" description="Basic and acidic residues" evidence="2">
    <location>
        <begin position="162"/>
        <end position="175"/>
    </location>
</feature>
<feature type="chain" id="PRO_5011745434" evidence="3">
    <location>
        <begin position="19"/>
        <end position="298"/>
    </location>
</feature>
<evidence type="ECO:0000313" key="4">
    <source>
        <dbReference type="EMBL" id="SFR37394.1"/>
    </source>
</evidence>
<organism evidence="4 5">
    <name type="scientific">Robiginitalea myxolifaciens</name>
    <dbReference type="NCBI Taxonomy" id="400055"/>
    <lineage>
        <taxon>Bacteria</taxon>
        <taxon>Pseudomonadati</taxon>
        <taxon>Bacteroidota</taxon>
        <taxon>Flavobacteriia</taxon>
        <taxon>Flavobacteriales</taxon>
        <taxon>Flavobacteriaceae</taxon>
        <taxon>Robiginitalea</taxon>
    </lineage>
</organism>
<feature type="region of interest" description="Disordered" evidence="2">
    <location>
        <begin position="140"/>
        <end position="298"/>
    </location>
</feature>
<feature type="signal peptide" evidence="3">
    <location>
        <begin position="1"/>
        <end position="18"/>
    </location>
</feature>
<proteinExistence type="predicted"/>